<dbReference type="SUPFAM" id="SSF81321">
    <property type="entry name" value="Family A G protein-coupled receptor-like"/>
    <property type="match status" value="2"/>
</dbReference>
<proteinExistence type="inferred from homology"/>
<evidence type="ECO:0000256" key="9">
    <source>
        <dbReference type="ARBA" id="ARBA00023170"/>
    </source>
</evidence>
<feature type="transmembrane region" description="Helical" evidence="15">
    <location>
        <begin position="188"/>
        <end position="210"/>
    </location>
</feature>
<organism evidence="17 18">
    <name type="scientific">Cnephaeus nilssonii</name>
    <name type="common">Northern bat</name>
    <name type="synonym">Eptesicus nilssonii</name>
    <dbReference type="NCBI Taxonomy" id="3371016"/>
    <lineage>
        <taxon>Eukaryota</taxon>
        <taxon>Metazoa</taxon>
        <taxon>Chordata</taxon>
        <taxon>Craniata</taxon>
        <taxon>Vertebrata</taxon>
        <taxon>Euteleostomi</taxon>
        <taxon>Mammalia</taxon>
        <taxon>Eutheria</taxon>
        <taxon>Laurasiatheria</taxon>
        <taxon>Chiroptera</taxon>
        <taxon>Yangochiroptera</taxon>
        <taxon>Vespertilionidae</taxon>
        <taxon>Cnephaeus</taxon>
    </lineage>
</organism>
<evidence type="ECO:0000256" key="11">
    <source>
        <dbReference type="ARBA" id="ARBA00023224"/>
    </source>
</evidence>
<feature type="transmembrane region" description="Helical" evidence="15">
    <location>
        <begin position="361"/>
        <end position="379"/>
    </location>
</feature>
<keyword evidence="9 14" id="KW-0675">Receptor</keyword>
<evidence type="ECO:0000313" key="18">
    <source>
        <dbReference type="Proteomes" id="UP001177744"/>
    </source>
</evidence>
<dbReference type="PRINTS" id="PR01905">
    <property type="entry name" value="FATTYACIDR"/>
</dbReference>
<protein>
    <recommendedName>
        <fullName evidence="2">Free fatty acid receptor 1</fullName>
    </recommendedName>
    <alternativeName>
        <fullName evidence="12">G-protein coupled receptor 40</fullName>
    </alternativeName>
</protein>
<dbReference type="GO" id="GO:0071398">
    <property type="term" value="P:cellular response to fatty acid"/>
    <property type="evidence" value="ECO:0007669"/>
    <property type="project" value="TreeGrafter"/>
</dbReference>
<comment type="subcellular location">
    <subcellularLocation>
        <location evidence="1">Cell membrane</location>
        <topology evidence="1">Multi-pass membrane protein</topology>
    </subcellularLocation>
</comment>
<evidence type="ECO:0000259" key="16">
    <source>
        <dbReference type="PROSITE" id="PS50262"/>
    </source>
</evidence>
<evidence type="ECO:0000256" key="13">
    <source>
        <dbReference type="ARBA" id="ARBA00045206"/>
    </source>
</evidence>
<keyword evidence="18" id="KW-1185">Reference proteome</keyword>
<evidence type="ECO:0000256" key="4">
    <source>
        <dbReference type="ARBA" id="ARBA00022692"/>
    </source>
</evidence>
<dbReference type="PRINTS" id="PR00237">
    <property type="entry name" value="GPCRRHODOPSN"/>
</dbReference>
<evidence type="ECO:0000256" key="6">
    <source>
        <dbReference type="ARBA" id="ARBA00023040"/>
    </source>
</evidence>
<evidence type="ECO:0000256" key="14">
    <source>
        <dbReference type="RuleBase" id="RU000688"/>
    </source>
</evidence>
<feature type="domain" description="G-protein coupled receptors family 1 profile" evidence="16">
    <location>
        <begin position="299"/>
        <end position="538"/>
    </location>
</feature>
<dbReference type="InterPro" id="IPR000276">
    <property type="entry name" value="GPCR_Rhodpsn"/>
</dbReference>
<sequence>MDLPPQLSFALYVAAFALGFPLNALAIGGAVAHARLRLTPSLVYALHLGCSDLLLAASLPLKAVEALAAGAWPLPAPLCPAFALAHFAPLYAGGGFLAALSVGRYLGAAFPLGYQALRRPCYSWGVCVAIWALVLCHLGLVFGLEAPGGWMDNTTSSLGINTPVNGSPVCLEAWDPASAGPARLSLSLLLFFLPLIITAFCYVGCLRALASSGLSHRRKLRAAWVAGGALLTLLLCLGPYNASNVAGFLHPDMGGRWRKLGLLTVAITMDASGDPSFFPGNHWLYFSVYLFTFLVGLPLNLVALVIFARKLQRRPVAVDVLLLNLTLSDLLLLLFLPFRLVEAASGMRWQLPFILCPFSRFLFFTTIYLTSLFLAAVSIERFLSVAYPLWYKARPRLRHAGLVSGACWLLAAAHCSVVYITEFSGNSSQSTCYLEFQEEQLDVLLPVRLEMAVVLFGMPLLITSYCYSRLVCILRRGASHRRRRVAGLVAATMLNFLICFGPYNISHVVGYLQHKSPVWRNYVLLLSTLNSCVDPLVYYFSSSGFQADFQRLLQRPTGAWGLWRQVSCLKLKRNGEGQPQELSNVENR</sequence>
<dbReference type="PANTHER" id="PTHR45822">
    <property type="entry name" value="FREE FATTY ACID RECEPTOR 2-RELATED"/>
    <property type="match status" value="1"/>
</dbReference>
<name>A0AA40HFM3_CNENI</name>
<dbReference type="PRINTS" id="PR01904">
    <property type="entry name" value="GPR40FAMILY"/>
</dbReference>
<dbReference type="AlphaFoldDB" id="A0AA40HFM3"/>
<keyword evidence="3" id="KW-1003">Cell membrane</keyword>
<comment type="function">
    <text evidence="13">G-protein coupled receptor for medium and long chain saturated and unsaturated fatty acids that plays an important role in glucose homeostasis. Fatty acid binding increases glucose-stimulated insulin secretion, and may also enhance the secretion of glucagon-like peptide 1 (GLP-1). May also play a role in bone homeostasis; receptor signaling activates pathways that inhibit osteoclast differentiation. Ligand binding leads to a conformation change that triggers signaling via G-proteins that activate phospholipase C, leading to an increase of the intracellular calcium concentration. Seems to act through a G(q) and G(i)-mediated pathway. Mediates the anti-inflammatory effects of omega-3 polyunsaturated fatty acids (PUFAs) via inhibition of NLRP3 inflammasome activation.</text>
</comment>
<keyword evidence="8" id="KW-1015">Disulfide bond</keyword>
<reference evidence="17" key="1">
    <citation type="submission" date="2023-06" db="EMBL/GenBank/DDBJ databases">
        <title>Reference genome for the Northern bat (Eptesicus nilssonii), a most northern bat species.</title>
        <authorList>
            <person name="Laine V.N."/>
            <person name="Pulliainen A.T."/>
            <person name="Lilley T.M."/>
        </authorList>
    </citation>
    <scope>NUCLEOTIDE SEQUENCE</scope>
    <source>
        <strain evidence="17">BLF_Eptnil</strain>
        <tissue evidence="17">Kidney</tissue>
    </source>
</reference>
<feature type="transmembrane region" description="Helical" evidence="15">
    <location>
        <begin position="6"/>
        <end position="30"/>
    </location>
</feature>
<keyword evidence="7 15" id="KW-0472">Membrane</keyword>
<comment type="caution">
    <text evidence="17">The sequence shown here is derived from an EMBL/GenBank/DDBJ whole genome shotgun (WGS) entry which is preliminary data.</text>
</comment>
<evidence type="ECO:0000256" key="8">
    <source>
        <dbReference type="ARBA" id="ARBA00023157"/>
    </source>
</evidence>
<feature type="domain" description="G-protein coupled receptors family 1 profile" evidence="16">
    <location>
        <begin position="22"/>
        <end position="240"/>
    </location>
</feature>
<dbReference type="FunFam" id="1.20.1070.10:FF:000173">
    <property type="entry name" value="Free fatty acid receptor 1"/>
    <property type="match status" value="1"/>
</dbReference>
<dbReference type="InterPro" id="IPR013313">
    <property type="entry name" value="GPR40_recept_FA"/>
</dbReference>
<dbReference type="Proteomes" id="UP001177744">
    <property type="component" value="Unassembled WGS sequence"/>
</dbReference>
<feature type="transmembrane region" description="Helical" evidence="15">
    <location>
        <begin position="222"/>
        <end position="242"/>
    </location>
</feature>
<feature type="transmembrane region" description="Helical" evidence="15">
    <location>
        <begin position="523"/>
        <end position="541"/>
    </location>
</feature>
<keyword evidence="10" id="KW-0325">Glycoprotein</keyword>
<evidence type="ECO:0000256" key="15">
    <source>
        <dbReference type="SAM" id="Phobius"/>
    </source>
</evidence>
<accession>A0AA40HFM3</accession>
<dbReference type="Pfam" id="PF00001">
    <property type="entry name" value="7tm_1"/>
    <property type="match status" value="2"/>
</dbReference>
<dbReference type="GO" id="GO:0004930">
    <property type="term" value="F:G protein-coupled receptor activity"/>
    <property type="evidence" value="ECO:0007669"/>
    <property type="project" value="UniProtKB-KW"/>
</dbReference>
<dbReference type="CDD" id="cd15170">
    <property type="entry name" value="7tmA_FFAR2_FFAR3"/>
    <property type="match status" value="1"/>
</dbReference>
<dbReference type="PROSITE" id="PS00237">
    <property type="entry name" value="G_PROTEIN_RECEP_F1_1"/>
    <property type="match status" value="1"/>
</dbReference>
<gene>
    <name evidence="17" type="ORF">QTO34_010491</name>
</gene>
<keyword evidence="4 14" id="KW-0812">Transmembrane</keyword>
<dbReference type="InterPro" id="IPR013312">
    <property type="entry name" value="GPR40-rel_orph"/>
</dbReference>
<dbReference type="PANTHER" id="PTHR45822:SF6">
    <property type="entry name" value="FREE FATTY ACID RECEPTOR 3-RELATED"/>
    <property type="match status" value="1"/>
</dbReference>
<dbReference type="GO" id="GO:0005886">
    <property type="term" value="C:plasma membrane"/>
    <property type="evidence" value="ECO:0007669"/>
    <property type="project" value="UniProtKB-SubCell"/>
</dbReference>
<evidence type="ECO:0000256" key="10">
    <source>
        <dbReference type="ARBA" id="ARBA00023180"/>
    </source>
</evidence>
<feature type="transmembrane region" description="Helical" evidence="15">
    <location>
        <begin position="283"/>
        <end position="308"/>
    </location>
</feature>
<evidence type="ECO:0000256" key="7">
    <source>
        <dbReference type="ARBA" id="ARBA00023136"/>
    </source>
</evidence>
<feature type="transmembrane region" description="Helical" evidence="15">
    <location>
        <begin position="121"/>
        <end position="144"/>
    </location>
</feature>
<evidence type="ECO:0000256" key="2">
    <source>
        <dbReference type="ARBA" id="ARBA00021527"/>
    </source>
</evidence>
<evidence type="ECO:0000256" key="12">
    <source>
        <dbReference type="ARBA" id="ARBA00033166"/>
    </source>
</evidence>
<feature type="transmembrane region" description="Helical" evidence="15">
    <location>
        <begin position="400"/>
        <end position="420"/>
    </location>
</feature>
<evidence type="ECO:0000256" key="1">
    <source>
        <dbReference type="ARBA" id="ARBA00004651"/>
    </source>
</evidence>
<dbReference type="Gene3D" id="1.20.1070.10">
    <property type="entry name" value="Rhodopsin 7-helix transmembrane proteins"/>
    <property type="match status" value="2"/>
</dbReference>
<feature type="transmembrane region" description="Helical" evidence="15">
    <location>
        <begin position="81"/>
        <end position="100"/>
    </location>
</feature>
<evidence type="ECO:0000313" key="17">
    <source>
        <dbReference type="EMBL" id="KAK1330303.1"/>
    </source>
</evidence>
<keyword evidence="6 14" id="KW-0297">G-protein coupled receptor</keyword>
<feature type="transmembrane region" description="Helical" evidence="15">
    <location>
        <begin position="485"/>
        <end position="503"/>
    </location>
</feature>
<dbReference type="PROSITE" id="PS50262">
    <property type="entry name" value="G_PROTEIN_RECEP_F1_2"/>
    <property type="match status" value="2"/>
</dbReference>
<keyword evidence="11 14" id="KW-0807">Transducer</keyword>
<feature type="transmembrane region" description="Helical" evidence="15">
    <location>
        <begin position="320"/>
        <end position="341"/>
    </location>
</feature>
<dbReference type="EMBL" id="JAULJE010000021">
    <property type="protein sequence ID" value="KAK1330303.1"/>
    <property type="molecule type" value="Genomic_DNA"/>
</dbReference>
<feature type="transmembrane region" description="Helical" evidence="15">
    <location>
        <begin position="42"/>
        <end position="61"/>
    </location>
</feature>
<keyword evidence="5 15" id="KW-1133">Transmembrane helix</keyword>
<evidence type="ECO:0000256" key="5">
    <source>
        <dbReference type="ARBA" id="ARBA00022989"/>
    </source>
</evidence>
<evidence type="ECO:0000256" key="3">
    <source>
        <dbReference type="ARBA" id="ARBA00022475"/>
    </source>
</evidence>
<dbReference type="InterPro" id="IPR017452">
    <property type="entry name" value="GPCR_Rhodpsn_7TM"/>
</dbReference>
<feature type="transmembrane region" description="Helical" evidence="15">
    <location>
        <begin position="451"/>
        <end position="473"/>
    </location>
</feature>
<comment type="similarity">
    <text evidence="14">Belongs to the G-protein coupled receptor 1 family.</text>
</comment>